<sequence>MDAVGPPVSYLPLPSSSGCCPFLFLVAESSSMDAGRAALPDYPHARPRYNSNNHETPSCRALDVFDGISQHVPTRSAALVARTSNSATVDVVPRASPMR</sequence>
<name>A0A3L6EP28_MAIZE</name>
<protein>
    <submittedName>
        <fullName evidence="1">Uncharacterized protein</fullName>
    </submittedName>
</protein>
<organism evidence="1 2">
    <name type="scientific">Zea mays</name>
    <name type="common">Maize</name>
    <dbReference type="NCBI Taxonomy" id="4577"/>
    <lineage>
        <taxon>Eukaryota</taxon>
        <taxon>Viridiplantae</taxon>
        <taxon>Streptophyta</taxon>
        <taxon>Embryophyta</taxon>
        <taxon>Tracheophyta</taxon>
        <taxon>Spermatophyta</taxon>
        <taxon>Magnoliopsida</taxon>
        <taxon>Liliopsida</taxon>
        <taxon>Poales</taxon>
        <taxon>Poaceae</taxon>
        <taxon>PACMAD clade</taxon>
        <taxon>Panicoideae</taxon>
        <taxon>Andropogonodae</taxon>
        <taxon>Andropogoneae</taxon>
        <taxon>Tripsacinae</taxon>
        <taxon>Zea</taxon>
    </lineage>
</organism>
<comment type="caution">
    <text evidence="1">The sequence shown here is derived from an EMBL/GenBank/DDBJ whole genome shotgun (WGS) entry which is preliminary data.</text>
</comment>
<dbReference type="AlphaFoldDB" id="A0A3L6EP28"/>
<dbReference type="ExpressionAtlas" id="A0A3L6EP28">
    <property type="expression patterns" value="baseline and differential"/>
</dbReference>
<dbReference type="Proteomes" id="UP000251960">
    <property type="component" value="Chromosome 5"/>
</dbReference>
<reference evidence="1 2" key="1">
    <citation type="journal article" date="2018" name="Nat. Genet.">
        <title>Extensive intraspecific gene order and gene structural variations between Mo17 and other maize genomes.</title>
        <authorList>
            <person name="Sun S."/>
            <person name="Zhou Y."/>
            <person name="Chen J."/>
            <person name="Shi J."/>
            <person name="Zhao H."/>
            <person name="Zhao H."/>
            <person name="Song W."/>
            <person name="Zhang M."/>
            <person name="Cui Y."/>
            <person name="Dong X."/>
            <person name="Liu H."/>
            <person name="Ma X."/>
            <person name="Jiao Y."/>
            <person name="Wang B."/>
            <person name="Wei X."/>
            <person name="Stein J.C."/>
            <person name="Glaubitz J.C."/>
            <person name="Lu F."/>
            <person name="Yu G."/>
            <person name="Liang C."/>
            <person name="Fengler K."/>
            <person name="Li B."/>
            <person name="Rafalski A."/>
            <person name="Schnable P.S."/>
            <person name="Ware D.H."/>
            <person name="Buckler E.S."/>
            <person name="Lai J."/>
        </authorList>
    </citation>
    <scope>NUCLEOTIDE SEQUENCE [LARGE SCALE GENOMIC DNA]</scope>
    <source>
        <strain evidence="2">cv. Missouri 17</strain>
        <tissue evidence="1">Seedling</tissue>
    </source>
</reference>
<dbReference type="EMBL" id="NCVQ01000006">
    <property type="protein sequence ID" value="PWZ22323.1"/>
    <property type="molecule type" value="Genomic_DNA"/>
</dbReference>
<evidence type="ECO:0000313" key="1">
    <source>
        <dbReference type="EMBL" id="PWZ22323.1"/>
    </source>
</evidence>
<evidence type="ECO:0000313" key="2">
    <source>
        <dbReference type="Proteomes" id="UP000251960"/>
    </source>
</evidence>
<accession>A0A3L6EP28</accession>
<proteinExistence type="predicted"/>
<gene>
    <name evidence="1" type="ORF">Zm00014a_029813</name>
</gene>